<accession>A0A135LXV5</accession>
<evidence type="ECO:0000256" key="5">
    <source>
        <dbReference type="ARBA" id="ARBA00023242"/>
    </source>
</evidence>
<name>A0A135LXV5_PENPA</name>
<dbReference type="CDD" id="cd00067">
    <property type="entry name" value="GAL4"/>
    <property type="match status" value="1"/>
</dbReference>
<dbReference type="PROSITE" id="PS50048">
    <property type="entry name" value="ZN2_CY6_FUNGAL_2"/>
    <property type="match status" value="1"/>
</dbReference>
<evidence type="ECO:0000256" key="1">
    <source>
        <dbReference type="ARBA" id="ARBA00004123"/>
    </source>
</evidence>
<gene>
    <name evidence="7" type="ORF">PGRI_008150</name>
</gene>
<dbReference type="Pfam" id="PF00172">
    <property type="entry name" value="Zn_clus"/>
    <property type="match status" value="1"/>
</dbReference>
<dbReference type="Gene3D" id="4.10.240.10">
    <property type="entry name" value="Zn(2)-C6 fungal-type DNA-binding domain"/>
    <property type="match status" value="1"/>
</dbReference>
<evidence type="ECO:0000256" key="3">
    <source>
        <dbReference type="ARBA" id="ARBA00023125"/>
    </source>
</evidence>
<evidence type="ECO:0000259" key="6">
    <source>
        <dbReference type="PROSITE" id="PS50048"/>
    </source>
</evidence>
<dbReference type="PROSITE" id="PS00463">
    <property type="entry name" value="ZN2_CY6_FUNGAL_1"/>
    <property type="match status" value="1"/>
</dbReference>
<evidence type="ECO:0000256" key="4">
    <source>
        <dbReference type="ARBA" id="ARBA00023163"/>
    </source>
</evidence>
<dbReference type="EMBL" id="LHQR01000014">
    <property type="protein sequence ID" value="KXG53765.1"/>
    <property type="molecule type" value="Genomic_DNA"/>
</dbReference>
<dbReference type="GO" id="GO:0003677">
    <property type="term" value="F:DNA binding"/>
    <property type="evidence" value="ECO:0007669"/>
    <property type="project" value="UniProtKB-KW"/>
</dbReference>
<keyword evidence="4" id="KW-0804">Transcription</keyword>
<feature type="domain" description="Zn(2)-C6 fungal-type" evidence="6">
    <location>
        <begin position="9"/>
        <end position="40"/>
    </location>
</feature>
<dbReference type="CDD" id="cd12148">
    <property type="entry name" value="fungal_TF_MHR"/>
    <property type="match status" value="1"/>
</dbReference>
<evidence type="ECO:0000313" key="8">
    <source>
        <dbReference type="Proteomes" id="UP000070168"/>
    </source>
</evidence>
<dbReference type="RefSeq" id="XP_040652300.1">
    <property type="nucleotide sequence ID" value="XM_040788528.1"/>
</dbReference>
<comment type="subcellular location">
    <subcellularLocation>
        <location evidence="1">Nucleus</location>
    </subcellularLocation>
</comment>
<dbReference type="AlphaFoldDB" id="A0A135LXV5"/>
<keyword evidence="5" id="KW-0539">Nucleus</keyword>
<dbReference type="SUPFAM" id="SSF57701">
    <property type="entry name" value="Zn2/Cys6 DNA-binding domain"/>
    <property type="match status" value="1"/>
</dbReference>
<organism evidence="7 8">
    <name type="scientific">Penicillium patulum</name>
    <name type="common">Penicillium griseofulvum</name>
    <dbReference type="NCBI Taxonomy" id="5078"/>
    <lineage>
        <taxon>Eukaryota</taxon>
        <taxon>Fungi</taxon>
        <taxon>Dikarya</taxon>
        <taxon>Ascomycota</taxon>
        <taxon>Pezizomycotina</taxon>
        <taxon>Eurotiomycetes</taxon>
        <taxon>Eurotiomycetidae</taxon>
        <taxon>Eurotiales</taxon>
        <taxon>Aspergillaceae</taxon>
        <taxon>Penicillium</taxon>
    </lineage>
</organism>
<dbReference type="SMART" id="SM00066">
    <property type="entry name" value="GAL4"/>
    <property type="match status" value="1"/>
</dbReference>
<keyword evidence="3" id="KW-0238">DNA-binding</keyword>
<dbReference type="InterPro" id="IPR001138">
    <property type="entry name" value="Zn2Cys6_DnaBD"/>
</dbReference>
<dbReference type="GO" id="GO:0000981">
    <property type="term" value="F:DNA-binding transcription factor activity, RNA polymerase II-specific"/>
    <property type="evidence" value="ECO:0007669"/>
    <property type="project" value="InterPro"/>
</dbReference>
<protein>
    <recommendedName>
        <fullName evidence="6">Zn(2)-C6 fungal-type domain-containing protein</fullName>
    </recommendedName>
</protein>
<dbReference type="PANTHER" id="PTHR31001">
    <property type="entry name" value="UNCHARACTERIZED TRANSCRIPTIONAL REGULATORY PROTEIN"/>
    <property type="match status" value="1"/>
</dbReference>
<proteinExistence type="predicted"/>
<dbReference type="OMA" id="QDDASIW"/>
<reference evidence="7 8" key="1">
    <citation type="journal article" date="2016" name="BMC Genomics">
        <title>Genome sequencing and secondary metabolism of the postharvest pathogen Penicillium griseofulvum.</title>
        <authorList>
            <person name="Banani H."/>
            <person name="Marcet-Houben M."/>
            <person name="Ballester A.R."/>
            <person name="Abbruscato P."/>
            <person name="Gonzalez-Candelas L."/>
            <person name="Gabaldon T."/>
            <person name="Spadaro D."/>
        </authorList>
    </citation>
    <scope>NUCLEOTIDE SEQUENCE [LARGE SCALE GENOMIC DNA]</scope>
    <source>
        <strain evidence="7 8">PG3</strain>
    </source>
</reference>
<dbReference type="OrthoDB" id="39175at2759"/>
<dbReference type="InterPro" id="IPR036864">
    <property type="entry name" value="Zn2-C6_fun-type_DNA-bd_sf"/>
</dbReference>
<sequence>MVGPKPTKACVNCRRLKMKCEVSGPPPCRRCRHTRTACVFKPRANASAMYELMEMQQDQAFASLPMIPDHQSILNRLARIEAALGITDEPQDPQGPEDECSMSREVSLEEEIDGVALHGVWTALAHLRVITRPAPDDSVWSRSVVQQLWSSFLKDLPLLHFLTDHGAFGSPTPVLLASVLYISALHHPSSGLASLDSGYLAAIYSAIAELVTPSMHPSSLQEQKNEEHPQSKREKAFHDILGLIMASLSCEAYVDATGSWIAMAYRLWLDHCPVDMTSTTQEWRGLFSGLQVIDIEHASMHMSYPLLPRHAATPNMQRLDSQQGNAFQGLAEMMHFGLSHFVSRGLPSIWSSMNADDADSVPTARSPFTENDLQVIRHWARKLDDWLVRYNGLSQPTPSDRQGILILLQYHLHKLYVLSIYHPARGFDLSPANISSFERHELLVSARAVLRLRQDDASIWSNWDLVMITWAAVLLLQGVEDGMTHQDDLHLIQAHLQSLERRNQSAASIHTILFHRLESSMQAMHTPPETSVALAFPGPSADDSWTIFDQEIMSLANPPWLFDESTQLPQMQKTAMRQLQPGLPPFQYDSTILATTSQHFEPNTQ</sequence>
<dbReference type="InterPro" id="IPR050613">
    <property type="entry name" value="Sec_Metabolite_Reg"/>
</dbReference>
<evidence type="ECO:0000313" key="7">
    <source>
        <dbReference type="EMBL" id="KXG53765.1"/>
    </source>
</evidence>
<evidence type="ECO:0000256" key="2">
    <source>
        <dbReference type="ARBA" id="ARBA00023015"/>
    </source>
</evidence>
<dbReference type="Proteomes" id="UP000070168">
    <property type="component" value="Unassembled WGS sequence"/>
</dbReference>
<dbReference type="GO" id="GO:0005634">
    <property type="term" value="C:nucleus"/>
    <property type="evidence" value="ECO:0007669"/>
    <property type="project" value="UniProtKB-SubCell"/>
</dbReference>
<comment type="caution">
    <text evidence="7">The sequence shown here is derived from an EMBL/GenBank/DDBJ whole genome shotgun (WGS) entry which is preliminary data.</text>
</comment>
<dbReference type="GeneID" id="63703828"/>
<keyword evidence="8" id="KW-1185">Reference proteome</keyword>
<dbReference type="GO" id="GO:0008270">
    <property type="term" value="F:zinc ion binding"/>
    <property type="evidence" value="ECO:0007669"/>
    <property type="project" value="InterPro"/>
</dbReference>
<keyword evidence="2" id="KW-0805">Transcription regulation</keyword>